<sequence>MKVIHIVRQFAPALGGLENFVRSLALEQIKLGFEVKVITLNKVFHDSGEVLPASETLDEIQVVRVPYKGSYKYPIAPQVLEHLHDGDLIHVHGIDFFVDYLSLKRWSINKPMVVSTHGGFFHTGFVKPLKQLFFHTVSRCSLTAFDAVVACSVNDYQIFESVCEKRLQLIENGVDTEKFANRASQQMTKRFLFIGRFSDNKRIDWLIEVFQFLCQMDTDYQLEIVGKDWDNNEQDLRLSIQLKGLDQNVRIHTELSDEAIAELVEQSSFVVSASAYEGFGMTIIEGMAAGLQPVTSDIASFQRILNQAQLGLIVDFEDRESAAWHIHNYCNNLAPDYQQARAAAIAAANVYAWPTVAQHFSEVYKPLLSRQDKVIQGVRLADYTKQNFRALLDEGLNEGERRIVAFANAHTINLAQKDPNYRRVLNSVTVVNDGVGMKLASTMKYGRGFVENLNGTDFVPYYLANSEKTVKVFLVGAREEVVKRCFDIWRSQYSQHQWVGYQHGYFKAEDTEQVCSRIKAANADLVIVAMGNPMQELWLDQHLEKTGASIGIGVGGLFDFTAGAVKRAPQWVQRFGLEWFYRLIQEPKRMWRRYLVGNAVFLFHAWRDSR</sequence>
<accession>A0AA37RVM6</accession>
<evidence type="ECO:0008006" key="7">
    <source>
        <dbReference type="Google" id="ProtNLM"/>
    </source>
</evidence>
<dbReference type="SUPFAM" id="SSF53756">
    <property type="entry name" value="UDP-Glycosyltransferase/glycogen phosphorylase"/>
    <property type="match status" value="1"/>
</dbReference>
<dbReference type="EMBL" id="BSNC01000004">
    <property type="protein sequence ID" value="GLP96023.1"/>
    <property type="molecule type" value="Genomic_DNA"/>
</dbReference>
<feature type="domain" description="Glycosyltransferase subfamily 4-like N-terminal" evidence="4">
    <location>
        <begin position="15"/>
        <end position="152"/>
    </location>
</feature>
<evidence type="ECO:0000259" key="3">
    <source>
        <dbReference type="Pfam" id="PF00534"/>
    </source>
</evidence>
<evidence type="ECO:0000313" key="6">
    <source>
        <dbReference type="Proteomes" id="UP001161422"/>
    </source>
</evidence>
<evidence type="ECO:0000259" key="4">
    <source>
        <dbReference type="Pfam" id="PF13579"/>
    </source>
</evidence>
<protein>
    <recommendedName>
        <fullName evidence="7">Alpha-1,3-mannosyltransferase</fullName>
    </recommendedName>
</protein>
<dbReference type="Pfam" id="PF03808">
    <property type="entry name" value="Glyco_tran_WecG"/>
    <property type="match status" value="1"/>
</dbReference>
<feature type="domain" description="Glycosyl transferase family 1" evidence="3">
    <location>
        <begin position="176"/>
        <end position="332"/>
    </location>
</feature>
<dbReference type="Gene3D" id="3.40.50.2000">
    <property type="entry name" value="Glycogen Phosphorylase B"/>
    <property type="match status" value="2"/>
</dbReference>
<evidence type="ECO:0000313" key="5">
    <source>
        <dbReference type="EMBL" id="GLP96023.1"/>
    </source>
</evidence>
<dbReference type="PANTHER" id="PTHR34136:SF1">
    <property type="entry name" value="UDP-N-ACETYL-D-MANNOSAMINURONIC ACID TRANSFERASE"/>
    <property type="match status" value="1"/>
</dbReference>
<dbReference type="InterPro" id="IPR001296">
    <property type="entry name" value="Glyco_trans_1"/>
</dbReference>
<dbReference type="InterPro" id="IPR004629">
    <property type="entry name" value="WecG_TagA_CpsF"/>
</dbReference>
<dbReference type="PANTHER" id="PTHR34136">
    <property type="match status" value="1"/>
</dbReference>
<dbReference type="Pfam" id="PF00534">
    <property type="entry name" value="Glycos_transf_1"/>
    <property type="match status" value="1"/>
</dbReference>
<keyword evidence="1" id="KW-0328">Glycosyltransferase</keyword>
<reference evidence="5" key="2">
    <citation type="submission" date="2023-01" db="EMBL/GenBank/DDBJ databases">
        <title>Draft genome sequence of Paraferrimonas sedimenticola strain NBRC 101628.</title>
        <authorList>
            <person name="Sun Q."/>
            <person name="Mori K."/>
        </authorList>
    </citation>
    <scope>NUCLEOTIDE SEQUENCE</scope>
    <source>
        <strain evidence="5">NBRC 101628</strain>
    </source>
</reference>
<organism evidence="5 6">
    <name type="scientific">Paraferrimonas sedimenticola</name>
    <dbReference type="NCBI Taxonomy" id="375674"/>
    <lineage>
        <taxon>Bacteria</taxon>
        <taxon>Pseudomonadati</taxon>
        <taxon>Pseudomonadota</taxon>
        <taxon>Gammaproteobacteria</taxon>
        <taxon>Alteromonadales</taxon>
        <taxon>Ferrimonadaceae</taxon>
        <taxon>Paraferrimonas</taxon>
    </lineage>
</organism>
<evidence type="ECO:0000256" key="2">
    <source>
        <dbReference type="ARBA" id="ARBA00022679"/>
    </source>
</evidence>
<dbReference type="NCBIfam" id="TIGR00696">
    <property type="entry name" value="wecG_tagA_cpsF"/>
    <property type="match status" value="1"/>
</dbReference>
<dbReference type="AlphaFoldDB" id="A0AA37RVM6"/>
<dbReference type="CDD" id="cd03801">
    <property type="entry name" value="GT4_PimA-like"/>
    <property type="match status" value="1"/>
</dbReference>
<dbReference type="RefSeq" id="WP_095506971.1">
    <property type="nucleotide sequence ID" value="NZ_BSNC01000004.1"/>
</dbReference>
<gene>
    <name evidence="5" type="ORF">GCM10007895_13290</name>
</gene>
<keyword evidence="6" id="KW-1185">Reference proteome</keyword>
<dbReference type="Pfam" id="PF13579">
    <property type="entry name" value="Glyco_trans_4_4"/>
    <property type="match status" value="1"/>
</dbReference>
<dbReference type="Proteomes" id="UP001161422">
    <property type="component" value="Unassembled WGS sequence"/>
</dbReference>
<comment type="caution">
    <text evidence="5">The sequence shown here is derived from an EMBL/GenBank/DDBJ whole genome shotgun (WGS) entry which is preliminary data.</text>
</comment>
<dbReference type="GO" id="GO:0016758">
    <property type="term" value="F:hexosyltransferase activity"/>
    <property type="evidence" value="ECO:0007669"/>
    <property type="project" value="TreeGrafter"/>
</dbReference>
<reference evidence="5" key="1">
    <citation type="journal article" date="2014" name="Int. J. Syst. Evol. Microbiol.">
        <title>Complete genome sequence of Corynebacterium casei LMG S-19264T (=DSM 44701T), isolated from a smear-ripened cheese.</title>
        <authorList>
            <consortium name="US DOE Joint Genome Institute (JGI-PGF)"/>
            <person name="Walter F."/>
            <person name="Albersmeier A."/>
            <person name="Kalinowski J."/>
            <person name="Ruckert C."/>
        </authorList>
    </citation>
    <scope>NUCLEOTIDE SEQUENCE</scope>
    <source>
        <strain evidence="5">NBRC 101628</strain>
    </source>
</reference>
<dbReference type="CDD" id="cd06533">
    <property type="entry name" value="Glyco_transf_WecG_TagA"/>
    <property type="match status" value="1"/>
</dbReference>
<dbReference type="InterPro" id="IPR028098">
    <property type="entry name" value="Glyco_trans_4-like_N"/>
</dbReference>
<keyword evidence="2" id="KW-0808">Transferase</keyword>
<evidence type="ECO:0000256" key="1">
    <source>
        <dbReference type="ARBA" id="ARBA00022676"/>
    </source>
</evidence>
<name>A0AA37RVM6_9GAMM</name>
<proteinExistence type="predicted"/>